<keyword evidence="3" id="KW-1185">Reference proteome</keyword>
<proteinExistence type="predicted"/>
<dbReference type="STRING" id="1185876.BN8_04099"/>
<dbReference type="InterPro" id="IPR013096">
    <property type="entry name" value="Cupin_2"/>
</dbReference>
<dbReference type="PANTHER" id="PTHR36440:SF1">
    <property type="entry name" value="PUTATIVE (AFU_ORTHOLOGUE AFUA_8G07350)-RELATED"/>
    <property type="match status" value="1"/>
</dbReference>
<dbReference type="Pfam" id="PF07883">
    <property type="entry name" value="Cupin_2"/>
    <property type="match status" value="1"/>
</dbReference>
<dbReference type="RefSeq" id="WP_009283459.1">
    <property type="nucleotide sequence ID" value="NZ_CAIT01000007.1"/>
</dbReference>
<dbReference type="InterPro" id="IPR014710">
    <property type="entry name" value="RmlC-like_jellyroll"/>
</dbReference>
<dbReference type="Proteomes" id="UP000009309">
    <property type="component" value="Unassembled WGS sequence"/>
</dbReference>
<reference evidence="2 3" key="1">
    <citation type="journal article" date="2012" name="J. Bacteriol.">
        <title>Genome Sequence of the Filamentous Bacterium Fibrisoma limi BUZ 3T.</title>
        <authorList>
            <person name="Filippini M."/>
            <person name="Qi W."/>
            <person name="Jaenicke S."/>
            <person name="Goesmann A."/>
            <person name="Smits T.H."/>
            <person name="Bagheri H.C."/>
        </authorList>
    </citation>
    <scope>NUCLEOTIDE SEQUENCE [LARGE SCALE GENOMIC DNA]</scope>
    <source>
        <strain evidence="3">BUZ 3T</strain>
    </source>
</reference>
<name>I2GLV7_9BACT</name>
<evidence type="ECO:0000313" key="3">
    <source>
        <dbReference type="Proteomes" id="UP000009309"/>
    </source>
</evidence>
<sequence>MQSMTTTGGVVRQGEGKQFNVLGHAITALFTQHTTEGNYYVFELITPPGLSLPPHVHEREDELIYVLEGELEVMLGDQQFVAKAGDRIFFPRFVPHGFQNAGSKAVKAIFTVVPGGSFEEFFEKLAALPPGEPDMARIVEIFAEHGMTILMPQQS</sequence>
<feature type="domain" description="Cupin type-2" evidence="1">
    <location>
        <begin position="46"/>
        <end position="110"/>
    </location>
</feature>
<dbReference type="eggNOG" id="COG1917">
    <property type="taxonomic scope" value="Bacteria"/>
</dbReference>
<dbReference type="InterPro" id="IPR053146">
    <property type="entry name" value="QDO-like"/>
</dbReference>
<comment type="caution">
    <text evidence="2">The sequence shown here is derived from an EMBL/GenBank/DDBJ whole genome shotgun (WGS) entry which is preliminary data.</text>
</comment>
<dbReference type="InterPro" id="IPR011051">
    <property type="entry name" value="RmlC_Cupin_sf"/>
</dbReference>
<dbReference type="SUPFAM" id="SSF51182">
    <property type="entry name" value="RmlC-like cupins"/>
    <property type="match status" value="1"/>
</dbReference>
<protein>
    <submittedName>
        <fullName evidence="2">Cupin 2 conserved barrel domain protein</fullName>
    </submittedName>
</protein>
<organism evidence="2 3">
    <name type="scientific">Fibrisoma limi BUZ 3</name>
    <dbReference type="NCBI Taxonomy" id="1185876"/>
    <lineage>
        <taxon>Bacteria</taxon>
        <taxon>Pseudomonadati</taxon>
        <taxon>Bacteroidota</taxon>
        <taxon>Cytophagia</taxon>
        <taxon>Cytophagales</taxon>
        <taxon>Spirosomataceae</taxon>
        <taxon>Fibrisoma</taxon>
    </lineage>
</organism>
<dbReference type="PANTHER" id="PTHR36440">
    <property type="entry name" value="PUTATIVE (AFU_ORTHOLOGUE AFUA_8G07350)-RELATED"/>
    <property type="match status" value="1"/>
</dbReference>
<dbReference type="EMBL" id="CAIT01000007">
    <property type="protein sequence ID" value="CCH54883.1"/>
    <property type="molecule type" value="Genomic_DNA"/>
</dbReference>
<gene>
    <name evidence="2" type="ORF">BN8_04099</name>
</gene>
<dbReference type="OrthoDB" id="2620172at2"/>
<accession>I2GLV7</accession>
<evidence type="ECO:0000313" key="2">
    <source>
        <dbReference type="EMBL" id="CCH54883.1"/>
    </source>
</evidence>
<evidence type="ECO:0000259" key="1">
    <source>
        <dbReference type="Pfam" id="PF07883"/>
    </source>
</evidence>
<dbReference type="AlphaFoldDB" id="I2GLV7"/>
<dbReference type="Gene3D" id="2.60.120.10">
    <property type="entry name" value="Jelly Rolls"/>
    <property type="match status" value="1"/>
</dbReference>